<dbReference type="RefSeq" id="WP_154554908.1">
    <property type="nucleotide sequence ID" value="NZ_VUNA01000021.1"/>
</dbReference>
<dbReference type="SUPFAM" id="SSF55826">
    <property type="entry name" value="YbaK/ProRS associated domain"/>
    <property type="match status" value="1"/>
</dbReference>
<protein>
    <submittedName>
        <fullName evidence="2">YbaK/EbsC family protein</fullName>
    </submittedName>
</protein>
<keyword evidence="3" id="KW-1185">Reference proteome</keyword>
<dbReference type="Proteomes" id="UP000469424">
    <property type="component" value="Unassembled WGS sequence"/>
</dbReference>
<dbReference type="CDD" id="cd04333">
    <property type="entry name" value="ProX_deacylase"/>
    <property type="match status" value="1"/>
</dbReference>
<dbReference type="EMBL" id="VUNA01000021">
    <property type="protein sequence ID" value="MST71345.1"/>
    <property type="molecule type" value="Genomic_DNA"/>
</dbReference>
<dbReference type="InterPro" id="IPR036754">
    <property type="entry name" value="YbaK/aa-tRNA-synt-asso_dom_sf"/>
</dbReference>
<gene>
    <name evidence="2" type="ORF">FYJ65_08510</name>
</gene>
<evidence type="ECO:0000259" key="1">
    <source>
        <dbReference type="Pfam" id="PF04073"/>
    </source>
</evidence>
<sequence length="161" mass="17981">MSIEKVKEYLEQFEAADRVMEFDASSATVDLASEALHVDGARICKTLSFRNKEEGAIVVQMAGDAKVDNHKYKHTFGVKARFLTPEEVLEFTGHPIGGVCAFAIDRDDVKVYCDESLRRFDTVFPACGTANSAIEVSCDELFEFSRALEWVDVTKLPEAFE</sequence>
<dbReference type="GO" id="GO:0002161">
    <property type="term" value="F:aminoacyl-tRNA deacylase activity"/>
    <property type="evidence" value="ECO:0007669"/>
    <property type="project" value="InterPro"/>
</dbReference>
<dbReference type="PANTHER" id="PTHR30411:SF1">
    <property type="entry name" value="CYTOPLASMIC PROTEIN"/>
    <property type="match status" value="1"/>
</dbReference>
<evidence type="ECO:0000313" key="2">
    <source>
        <dbReference type="EMBL" id="MST71345.1"/>
    </source>
</evidence>
<name>A0A6N7XMR1_9FIRM</name>
<dbReference type="AlphaFoldDB" id="A0A6N7XMR1"/>
<dbReference type="Gene3D" id="3.90.960.10">
    <property type="entry name" value="YbaK/aminoacyl-tRNA synthetase-associated domain"/>
    <property type="match status" value="1"/>
</dbReference>
<dbReference type="PANTHER" id="PTHR30411">
    <property type="entry name" value="CYTOPLASMIC PROTEIN"/>
    <property type="match status" value="1"/>
</dbReference>
<reference evidence="2 3" key="1">
    <citation type="submission" date="2019-08" db="EMBL/GenBank/DDBJ databases">
        <title>In-depth cultivation of the pig gut microbiome towards novel bacterial diversity and tailored functional studies.</title>
        <authorList>
            <person name="Wylensek D."/>
            <person name="Hitch T.C.A."/>
            <person name="Clavel T."/>
        </authorList>
    </citation>
    <scope>NUCLEOTIDE SEQUENCE [LARGE SCALE GENOMIC DNA]</scope>
    <source>
        <strain evidence="2 3">WCA-MUC-591-APC-4B</strain>
    </source>
</reference>
<comment type="caution">
    <text evidence="2">The sequence shown here is derived from an EMBL/GenBank/DDBJ whole genome shotgun (WGS) entry which is preliminary data.</text>
</comment>
<dbReference type="InterPro" id="IPR007214">
    <property type="entry name" value="YbaK/aa-tRNA-synth-assoc-dom"/>
</dbReference>
<dbReference type="Pfam" id="PF04073">
    <property type="entry name" value="tRNA_edit"/>
    <property type="match status" value="1"/>
</dbReference>
<evidence type="ECO:0000313" key="3">
    <source>
        <dbReference type="Proteomes" id="UP000469424"/>
    </source>
</evidence>
<accession>A0A6N7XMR1</accession>
<proteinExistence type="predicted"/>
<organism evidence="2 3">
    <name type="scientific">Mogibacterium kristiansenii</name>
    <dbReference type="NCBI Taxonomy" id="2606708"/>
    <lineage>
        <taxon>Bacteria</taxon>
        <taxon>Bacillati</taxon>
        <taxon>Bacillota</taxon>
        <taxon>Clostridia</taxon>
        <taxon>Peptostreptococcales</taxon>
        <taxon>Anaerovoracaceae</taxon>
        <taxon>Mogibacterium</taxon>
    </lineage>
</organism>
<feature type="domain" description="YbaK/aminoacyl-tRNA synthetase-associated" evidence="1">
    <location>
        <begin position="26"/>
        <end position="143"/>
    </location>
</feature>